<feature type="domain" description="FAD-binding" evidence="6">
    <location>
        <begin position="24"/>
        <end position="360"/>
    </location>
</feature>
<gene>
    <name evidence="7" type="ORF">NONO_c50170</name>
</gene>
<dbReference type="HOGENOM" id="CLU_009665_19_5_11"/>
<protein>
    <submittedName>
        <fullName evidence="7">Putative monooxygenase</fullName>
    </submittedName>
</protein>
<dbReference type="EMBL" id="CP006850">
    <property type="protein sequence ID" value="AHH19801.1"/>
    <property type="molecule type" value="Genomic_DNA"/>
</dbReference>
<dbReference type="InterPro" id="IPR036188">
    <property type="entry name" value="FAD/NAD-bd_sf"/>
</dbReference>
<dbReference type="STRING" id="1415166.NONO_c50170"/>
<evidence type="ECO:0000256" key="3">
    <source>
        <dbReference type="ARBA" id="ARBA00022827"/>
    </source>
</evidence>
<dbReference type="eggNOG" id="COG0654">
    <property type="taxonomic scope" value="Bacteria"/>
</dbReference>
<sequence>MARLADAAGEGDEVVTGAAGPRGRVGIVGAGPAGMAAALSLGQAGHDVTILERYPAAEPRGNIINLWPPPVKALGLLGVDIDDLGAPCQTIFGSSSGRRRAVIHISDELQAEYGGDFIGLLRPDLYSRMRAALPEGVIEANLGVVAFTQDIDGVHVQLSDGTARDFDVLVGADGINSLVRRTLWGETPPREHNLHIFGGYTVEPIDAARGVCMISWSRTVQASWTSIRSLGRDGFEWWVIEAHSADEPFDEDYHATATRLAADFPSPMPELVALTDPAHMHRWVLRDRKPLPRWSKGRATIIGDAAHPTSPYAGYGAGMSIEDAYFLGRRLAGVDLKDQRAVEAALTAFEEPRRKHTARQSQQAYILSQMFHHAPRVLHPLREFVLDHTPFLQKVAADGTPGEIMKQVDVIQHTEDAFRARIPSTATDPEMT</sequence>
<dbReference type="OrthoDB" id="4568714at2"/>
<evidence type="ECO:0000256" key="1">
    <source>
        <dbReference type="ARBA" id="ARBA00001974"/>
    </source>
</evidence>
<dbReference type="KEGG" id="nno:NONO_c50170"/>
<dbReference type="SUPFAM" id="SSF51905">
    <property type="entry name" value="FAD/NAD(P)-binding domain"/>
    <property type="match status" value="1"/>
</dbReference>
<dbReference type="AlphaFoldDB" id="W5TRC9"/>
<dbReference type="PANTHER" id="PTHR13789">
    <property type="entry name" value="MONOOXYGENASE"/>
    <property type="match status" value="1"/>
</dbReference>
<dbReference type="PRINTS" id="PR00420">
    <property type="entry name" value="RNGMNOXGNASE"/>
</dbReference>
<reference evidence="7 8" key="1">
    <citation type="journal article" date="2014" name="Appl. Environ. Microbiol.">
        <title>Insights into the Microbial Degradation of Rubber and Gutta-Percha by Analysis of the Complete Genome of Nocardia nova SH22a.</title>
        <authorList>
            <person name="Luo Q."/>
            <person name="Hiessl S."/>
            <person name="Poehlein A."/>
            <person name="Daniel R."/>
            <person name="Steinbuchel A."/>
        </authorList>
    </citation>
    <scope>NUCLEOTIDE SEQUENCE [LARGE SCALE GENOMIC DNA]</scope>
    <source>
        <strain evidence="7">SH22a</strain>
    </source>
</reference>
<keyword evidence="8" id="KW-1185">Reference proteome</keyword>
<dbReference type="PANTHER" id="PTHR13789:SF318">
    <property type="entry name" value="GERANYLGERANYL DIPHOSPHATE REDUCTASE"/>
    <property type="match status" value="1"/>
</dbReference>
<evidence type="ECO:0000313" key="8">
    <source>
        <dbReference type="Proteomes" id="UP000019150"/>
    </source>
</evidence>
<dbReference type="Pfam" id="PF01494">
    <property type="entry name" value="FAD_binding_3"/>
    <property type="match status" value="1"/>
</dbReference>
<accession>W5TRC9</accession>
<dbReference type="Proteomes" id="UP000019150">
    <property type="component" value="Chromosome"/>
</dbReference>
<dbReference type="InterPro" id="IPR050493">
    <property type="entry name" value="FAD-dep_Monooxygenase_BioMet"/>
</dbReference>
<evidence type="ECO:0000259" key="6">
    <source>
        <dbReference type="Pfam" id="PF01494"/>
    </source>
</evidence>
<evidence type="ECO:0000256" key="4">
    <source>
        <dbReference type="ARBA" id="ARBA00023002"/>
    </source>
</evidence>
<proteinExistence type="predicted"/>
<keyword evidence="3" id="KW-0274">FAD</keyword>
<dbReference type="RefSeq" id="WP_025351190.1">
    <property type="nucleotide sequence ID" value="NZ_CP006850.1"/>
</dbReference>
<keyword evidence="4" id="KW-0560">Oxidoreductase</keyword>
<name>W5TRC9_9NOCA</name>
<evidence type="ECO:0000256" key="5">
    <source>
        <dbReference type="ARBA" id="ARBA00023033"/>
    </source>
</evidence>
<dbReference type="PATRIC" id="fig|1415166.3.peg.5175"/>
<dbReference type="GO" id="GO:0071949">
    <property type="term" value="F:FAD binding"/>
    <property type="evidence" value="ECO:0007669"/>
    <property type="project" value="InterPro"/>
</dbReference>
<keyword evidence="5 7" id="KW-0503">Monooxygenase</keyword>
<dbReference type="GO" id="GO:0004497">
    <property type="term" value="F:monooxygenase activity"/>
    <property type="evidence" value="ECO:0007669"/>
    <property type="project" value="UniProtKB-KW"/>
</dbReference>
<evidence type="ECO:0000313" key="7">
    <source>
        <dbReference type="EMBL" id="AHH19801.1"/>
    </source>
</evidence>
<organism evidence="7 8">
    <name type="scientific">Nocardia nova SH22a</name>
    <dbReference type="NCBI Taxonomy" id="1415166"/>
    <lineage>
        <taxon>Bacteria</taxon>
        <taxon>Bacillati</taxon>
        <taxon>Actinomycetota</taxon>
        <taxon>Actinomycetes</taxon>
        <taxon>Mycobacteriales</taxon>
        <taxon>Nocardiaceae</taxon>
        <taxon>Nocardia</taxon>
    </lineage>
</organism>
<dbReference type="InterPro" id="IPR002938">
    <property type="entry name" value="FAD-bd"/>
</dbReference>
<comment type="cofactor">
    <cofactor evidence="1">
        <name>FAD</name>
        <dbReference type="ChEBI" id="CHEBI:57692"/>
    </cofactor>
</comment>
<keyword evidence="2" id="KW-0285">Flavoprotein</keyword>
<evidence type="ECO:0000256" key="2">
    <source>
        <dbReference type="ARBA" id="ARBA00022630"/>
    </source>
</evidence>
<dbReference type="Gene3D" id="3.50.50.60">
    <property type="entry name" value="FAD/NAD(P)-binding domain"/>
    <property type="match status" value="1"/>
</dbReference>